<feature type="compositionally biased region" description="Basic and acidic residues" evidence="2">
    <location>
        <begin position="22"/>
        <end position="35"/>
    </location>
</feature>
<dbReference type="SMART" id="SM00678">
    <property type="entry name" value="WWE"/>
    <property type="match status" value="1"/>
</dbReference>
<dbReference type="Pfam" id="PF02825">
    <property type="entry name" value="WWE"/>
    <property type="match status" value="1"/>
</dbReference>
<organism evidence="5">
    <name type="scientific">Poeciliopsis prolifica</name>
    <name type="common">blackstripe livebearer</name>
    <dbReference type="NCBI Taxonomy" id="188132"/>
    <lineage>
        <taxon>Eukaryota</taxon>
        <taxon>Metazoa</taxon>
        <taxon>Chordata</taxon>
        <taxon>Craniata</taxon>
        <taxon>Vertebrata</taxon>
        <taxon>Euteleostomi</taxon>
        <taxon>Actinopterygii</taxon>
        <taxon>Neopterygii</taxon>
        <taxon>Teleostei</taxon>
        <taxon>Neoteleostei</taxon>
        <taxon>Acanthomorphata</taxon>
        <taxon>Ovalentaria</taxon>
        <taxon>Atherinomorphae</taxon>
        <taxon>Cyprinodontiformes</taxon>
        <taxon>Poeciliidae</taxon>
        <taxon>Poeciliinae</taxon>
        <taxon>Poeciliopsis</taxon>
    </lineage>
</organism>
<feature type="region of interest" description="Disordered" evidence="2">
    <location>
        <begin position="22"/>
        <end position="87"/>
    </location>
</feature>
<feature type="compositionally biased region" description="Polar residues" evidence="2">
    <location>
        <begin position="801"/>
        <end position="812"/>
    </location>
</feature>
<dbReference type="InterPro" id="IPR004170">
    <property type="entry name" value="WWE_dom"/>
</dbReference>
<dbReference type="CDD" id="cd14288">
    <property type="entry name" value="UBA_HUWE1"/>
    <property type="match status" value="1"/>
</dbReference>
<evidence type="ECO:0000256" key="1">
    <source>
        <dbReference type="ARBA" id="ARBA00004906"/>
    </source>
</evidence>
<dbReference type="InterPro" id="IPR015940">
    <property type="entry name" value="UBA"/>
</dbReference>
<comment type="pathway">
    <text evidence="1">Protein modification; protein ubiquitination.</text>
</comment>
<evidence type="ECO:0000259" key="3">
    <source>
        <dbReference type="PROSITE" id="PS50030"/>
    </source>
</evidence>
<sequence>MAESMLAILCHILRGEPVIQERLAKEREGTTRPDEEGTSNSSLAPSGPPGGSSTSAETSVASGTPSGVPAVGSADDSTISTPRHEPQVNQAQLTQLMDMGFSREHAMEALLNTSTMEQATEYLLTHPPPLLGGAVRDLTMSEEDQMMRAIAMSLGQEVSMEQRSDSPEEAARRREEEDRRARERAEEEEARCLERFMEAEPLDPQELHSFTDSMLPGCFHLLDELPDTVYRLCDLLMTAIKRSGPEYRDLILGQVVDQVWEAADVLIKAAEPLTTSDTKTVSEWTRQMATLPQASKLATRILLLTLLFEELKLLGARVVERSGILELLIKLLEVVQPCLQAAKEHKDIQTPKWITPVLLLIDFYEKMAVSSKRREQMNKYLQPNGNNWRWFDDRSGRWCSYSASNNSTIDSAWRAGESSVRFTAGRRRYTVQFNTMVQVNEETGNRRPVMLTVQKVPRIIKPSKAGNVTDSDREEGDKAKVEESQTSVDAGAAVEMSAPKDDSSQLKEMSSSLESHYAQGSDIVVKGLSDDMTTVLIRACVSMISVPVDPDTLHATLRLCLRLTRNHHYAMMFAELKSTRMILGLTQSSGFNGFTPLVTLLFRHIIEDPATLRHTMEKVVRSAVTSGAGSTTSGVVSGSLGSREINYILRVLGPAACRNPECFIETASNCIRIALPAPRGAGTTSDDEFENLRIKGPNAVQLVKTTPLKLSPLPPIPDTIKEVIYDMLNALAAYHAPEEPERPEERAAAAPSTQDLCQMLQDVGDDVYQQYRLTRQGSDFDSQSAFHINAQVFAADGGPAESSQSGTPQGEASTPEEMREEKKEQEGEKGASSDESKAAKVKASKPLMPTSTILRLLAELVRSYVGIATLIASYSYTAGQSELIKEDCSVLAFVLDHLLPHTQNSEDKDTPALARLFLASLAAAGTGTDAQVALVNEVKAALSRALAMTEGAEKHARLQAVMCIISTIMESCPSTSTFYSTAAAKTQHNGMNNIIRLFLKKGLVNDLARVPHSLDLSSPNMANTVNAALKPLETLSRIVNQPSSLFGGKGGSSKSKTEHETVGTARDSNSNTQDQGESGETEPVDGNHRVQGADADLMDGEAEGDTVVIAGQPEVLSTQAMQVENELVDLIDELLERDVGTANSTIIGKSMKNTLM</sequence>
<feature type="compositionally biased region" description="Low complexity" evidence="2">
    <location>
        <begin position="39"/>
        <end position="59"/>
    </location>
</feature>
<feature type="compositionally biased region" description="Polar residues" evidence="2">
    <location>
        <begin position="75"/>
        <end position="87"/>
    </location>
</feature>
<feature type="domain" description="UBA" evidence="3">
    <location>
        <begin position="87"/>
        <end position="126"/>
    </location>
</feature>
<feature type="region of interest" description="Disordered" evidence="2">
    <location>
        <begin position="1043"/>
        <end position="1091"/>
    </location>
</feature>
<name>A0A0S7ENV5_9TELE</name>
<feature type="compositionally biased region" description="Polar residues" evidence="2">
    <location>
        <begin position="1066"/>
        <end position="1076"/>
    </location>
</feature>
<dbReference type="EMBL" id="GBYX01477187">
    <property type="protein sequence ID" value="JAO04494.1"/>
    <property type="molecule type" value="Transcribed_RNA"/>
</dbReference>
<feature type="region of interest" description="Disordered" evidence="2">
    <location>
        <begin position="796"/>
        <end position="844"/>
    </location>
</feature>
<dbReference type="PROSITE" id="PS50030">
    <property type="entry name" value="UBA"/>
    <property type="match status" value="1"/>
</dbReference>
<dbReference type="GO" id="GO:0016567">
    <property type="term" value="P:protein ubiquitination"/>
    <property type="evidence" value="ECO:0007669"/>
    <property type="project" value="UniProtKB-UniPathway"/>
</dbReference>
<gene>
    <name evidence="5" type="primary">HUWE1</name>
</gene>
<feature type="compositionally biased region" description="Basic and acidic residues" evidence="2">
    <location>
        <begin position="160"/>
        <end position="186"/>
    </location>
</feature>
<dbReference type="FunFam" id="3.30.720.50:FF:000002">
    <property type="entry name" value="Putative e3 ubiquitin-protein ligase huwe1 isoform x2"/>
    <property type="match status" value="1"/>
</dbReference>
<feature type="region of interest" description="Disordered" evidence="2">
    <location>
        <begin position="154"/>
        <end position="186"/>
    </location>
</feature>
<dbReference type="Pfam" id="PF22562">
    <property type="entry name" value="UBA_7"/>
    <property type="match status" value="1"/>
</dbReference>
<feature type="compositionally biased region" description="Basic and acidic residues" evidence="2">
    <location>
        <begin position="816"/>
        <end position="838"/>
    </location>
</feature>
<dbReference type="GO" id="GO:0008270">
    <property type="term" value="F:zinc ion binding"/>
    <property type="evidence" value="ECO:0007669"/>
    <property type="project" value="InterPro"/>
</dbReference>
<dbReference type="Gene3D" id="1.10.8.10">
    <property type="entry name" value="DNA helicase RuvA subunit, C-terminal domain"/>
    <property type="match status" value="1"/>
</dbReference>
<dbReference type="SUPFAM" id="SSF46934">
    <property type="entry name" value="UBA-like"/>
    <property type="match status" value="1"/>
</dbReference>
<dbReference type="Gene3D" id="3.30.720.50">
    <property type="match status" value="1"/>
</dbReference>
<dbReference type="FunFam" id="1.10.8.10:FF:000019">
    <property type="entry name" value="Putative e3 ubiquitin-protein ligase huwe1 isoform x2"/>
    <property type="match status" value="1"/>
</dbReference>
<feature type="region of interest" description="Disordered" evidence="2">
    <location>
        <begin position="462"/>
        <end position="505"/>
    </location>
</feature>
<dbReference type="PROSITE" id="PS50918">
    <property type="entry name" value="WWE"/>
    <property type="match status" value="1"/>
</dbReference>
<proteinExistence type="predicted"/>
<dbReference type="SMART" id="SM00165">
    <property type="entry name" value="UBA"/>
    <property type="match status" value="1"/>
</dbReference>
<dbReference type="InterPro" id="IPR037197">
    <property type="entry name" value="WWE_dom_sf"/>
</dbReference>
<feature type="domain" description="WWE" evidence="4">
    <location>
        <begin position="372"/>
        <end position="451"/>
    </location>
</feature>
<dbReference type="AlphaFoldDB" id="A0A0S7ENV5"/>
<reference evidence="5" key="1">
    <citation type="submission" date="2014-12" db="EMBL/GenBank/DDBJ databases">
        <title>Parallel Evolution in Life History Adaptation Evident in the Tissue-Specific Poeciliopsis prolifica transcriptome.</title>
        <authorList>
            <person name="Jue N.K."/>
            <person name="Foley R.J."/>
            <person name="Obergfell C."/>
            <person name="Reznick D.N."/>
            <person name="O'Neill R.J."/>
            <person name="O'Neill M.J."/>
        </authorList>
    </citation>
    <scope>NUCLEOTIDE SEQUENCE</scope>
</reference>
<evidence type="ECO:0000256" key="2">
    <source>
        <dbReference type="SAM" id="MobiDB-lite"/>
    </source>
</evidence>
<protein>
    <submittedName>
        <fullName evidence="5">HUWE1</fullName>
    </submittedName>
</protein>
<accession>A0A0S7ENV5</accession>
<dbReference type="InterPro" id="IPR009060">
    <property type="entry name" value="UBA-like_sf"/>
</dbReference>
<dbReference type="InterPro" id="IPR018123">
    <property type="entry name" value="WWE-dom_subgr"/>
</dbReference>
<evidence type="ECO:0000313" key="5">
    <source>
        <dbReference type="EMBL" id="JAO04494.1"/>
    </source>
</evidence>
<dbReference type="InterPro" id="IPR041918">
    <property type="entry name" value="UBA_HUWE1"/>
</dbReference>
<dbReference type="UniPathway" id="UPA00143"/>
<evidence type="ECO:0000259" key="4">
    <source>
        <dbReference type="PROSITE" id="PS50918"/>
    </source>
</evidence>
<dbReference type="SUPFAM" id="SSF117839">
    <property type="entry name" value="WWE domain"/>
    <property type="match status" value="1"/>
</dbReference>